<organism evidence="2 3">
    <name type="scientific">Tenacibaculum skagerrakense</name>
    <dbReference type="NCBI Taxonomy" id="186571"/>
    <lineage>
        <taxon>Bacteria</taxon>
        <taxon>Pseudomonadati</taxon>
        <taxon>Bacteroidota</taxon>
        <taxon>Flavobacteriia</taxon>
        <taxon>Flavobacteriales</taxon>
        <taxon>Flavobacteriaceae</taxon>
        <taxon>Tenacibaculum</taxon>
    </lineage>
</organism>
<keyword evidence="1" id="KW-0472">Membrane</keyword>
<sequence length="190" mass="22459">MENKDNIEKMAKMLILLSKSQTKELIDNYFKLESDFRSDPSYNPEIHLKSLLKFKSDYKKNKQFYFNKISIEFLIYFMPIFFSLEISDSILSNNPKNIKIFYRYILDNFNFEYNTSIDRDQLKTLLAEKMDEYLALGDIIHGKNKLIMNIHEAVSISLFPLVAIIEGYGNFTLIILDMLEKLYKECLPSN</sequence>
<keyword evidence="1" id="KW-1133">Transmembrane helix</keyword>
<accession>A0A4R2NUT4</accession>
<keyword evidence="1" id="KW-0812">Transmembrane</keyword>
<protein>
    <submittedName>
        <fullName evidence="2">Uncharacterized protein</fullName>
    </submittedName>
</protein>
<feature type="transmembrane region" description="Helical" evidence="1">
    <location>
        <begin position="65"/>
        <end position="84"/>
    </location>
</feature>
<evidence type="ECO:0000256" key="1">
    <source>
        <dbReference type="SAM" id="Phobius"/>
    </source>
</evidence>
<proteinExistence type="predicted"/>
<feature type="transmembrane region" description="Helical" evidence="1">
    <location>
        <begin position="153"/>
        <end position="176"/>
    </location>
</feature>
<keyword evidence="3" id="KW-1185">Reference proteome</keyword>
<gene>
    <name evidence="2" type="ORF">EV195_104168</name>
</gene>
<dbReference type="Proteomes" id="UP000294564">
    <property type="component" value="Unassembled WGS sequence"/>
</dbReference>
<dbReference type="AlphaFoldDB" id="A0A4R2NUT4"/>
<evidence type="ECO:0000313" key="3">
    <source>
        <dbReference type="Proteomes" id="UP000294564"/>
    </source>
</evidence>
<comment type="caution">
    <text evidence="2">The sequence shown here is derived from an EMBL/GenBank/DDBJ whole genome shotgun (WGS) entry which is preliminary data.</text>
</comment>
<dbReference type="EMBL" id="SLXM01000004">
    <property type="protein sequence ID" value="TCP25135.1"/>
    <property type="molecule type" value="Genomic_DNA"/>
</dbReference>
<name>A0A4R2NUT4_9FLAO</name>
<dbReference type="RefSeq" id="WP_132794520.1">
    <property type="nucleotide sequence ID" value="NZ_SLXM01000004.1"/>
</dbReference>
<evidence type="ECO:0000313" key="2">
    <source>
        <dbReference type="EMBL" id="TCP25135.1"/>
    </source>
</evidence>
<reference evidence="2 3" key="1">
    <citation type="submission" date="2019-03" db="EMBL/GenBank/DDBJ databases">
        <title>Genomic Encyclopedia of Type Strains, Phase IV (KMG-IV): sequencing the most valuable type-strain genomes for metagenomic binning, comparative biology and taxonomic classification.</title>
        <authorList>
            <person name="Goeker M."/>
        </authorList>
    </citation>
    <scope>NUCLEOTIDE SEQUENCE [LARGE SCALE GENOMIC DNA]</scope>
    <source>
        <strain evidence="2 3">DSM 14836</strain>
    </source>
</reference>